<keyword evidence="1" id="KW-0812">Transmembrane</keyword>
<dbReference type="STRING" id="406818.XBJ1_1401"/>
<proteinExistence type="predicted"/>
<evidence type="ECO:0000313" key="3">
    <source>
        <dbReference type="Proteomes" id="UP000002045"/>
    </source>
</evidence>
<evidence type="ECO:0000256" key="1">
    <source>
        <dbReference type="SAM" id="Phobius"/>
    </source>
</evidence>
<feature type="transmembrane region" description="Helical" evidence="1">
    <location>
        <begin position="36"/>
        <end position="62"/>
    </location>
</feature>
<gene>
    <name evidence="2" type="ordered locus">XBJ1_1401</name>
</gene>
<name>D3V0G0_XENBS</name>
<dbReference type="EMBL" id="FN667741">
    <property type="protein sequence ID" value="CBJ80534.1"/>
    <property type="molecule type" value="Genomic_DNA"/>
</dbReference>
<dbReference type="AlphaFoldDB" id="D3V0G0"/>
<dbReference type="KEGG" id="xbo:XBJ1_1401"/>
<keyword evidence="1" id="KW-1133">Transmembrane helix</keyword>
<accession>D3V0G0</accession>
<protein>
    <submittedName>
        <fullName evidence="2">Uncharacterized protein</fullName>
    </submittedName>
</protein>
<evidence type="ECO:0000313" key="2">
    <source>
        <dbReference type="EMBL" id="CBJ80534.1"/>
    </source>
</evidence>
<reference evidence="2" key="1">
    <citation type="journal article" date="2011" name="PLoS ONE">
        <title>The entomopathogenic bacterial endosymbionts xenorhabdus and photorhabdus: convergent lifestyles from divergent genomes.</title>
        <authorList>
            <person name="Chaston J.M."/>
            <person name="Suen G."/>
            <person name="Tucker S.L."/>
            <person name="Andersen A.W."/>
            <person name="Bhasin A."/>
            <person name="Bode E."/>
            <person name="Bode H.B."/>
            <person name="Brachmann A.O."/>
            <person name="Cowles C.E."/>
            <person name="Cowles K.N."/>
            <person name="Darby C."/>
            <person name="de Leon L."/>
            <person name="Drace K."/>
            <person name="Du Z."/>
            <person name="Givaudan A."/>
            <person name="Herbert Tran E.E."/>
            <person name="Jewell K.A."/>
            <person name="Knack J.J."/>
            <person name="Krasomil-Osterfeld K.C."/>
            <person name="Kukor R."/>
            <person name="Lanois A."/>
            <person name="Latreille P."/>
            <person name="Leimgruber N.K."/>
            <person name="Lipke C.M."/>
            <person name="Liu R."/>
            <person name="Lu X."/>
            <person name="Martens E.C."/>
            <person name="Marri P.R."/>
            <person name="Medigue C."/>
            <person name="Menard M.L."/>
            <person name="Miller N.M."/>
            <person name="Morales-Soto N."/>
            <person name="Norton S."/>
            <person name="Ogier J.C."/>
            <person name="Orchard S.S."/>
            <person name="Park D."/>
            <person name="Park Y."/>
            <person name="Qurollo B.A."/>
            <person name="Sugar D.R."/>
            <person name="Richards G.R."/>
            <person name="Rouy Z."/>
            <person name="Slominski B."/>
            <person name="Slominski K."/>
            <person name="Snyder H."/>
            <person name="Tjaden B.C."/>
            <person name="van der Hoeven R."/>
            <person name="Welch R.D."/>
            <person name="Wheeler C."/>
            <person name="Xiang B."/>
            <person name="Barbazuk B."/>
            <person name="Gaudriault S."/>
            <person name="Goodner B."/>
            <person name="Slater S.C."/>
            <person name="Forst S."/>
            <person name="Goldman B.S."/>
            <person name="Goodrich-Blair H."/>
        </authorList>
    </citation>
    <scope>NUCLEOTIDE SEQUENCE [LARGE SCALE GENOMIC DNA]</scope>
    <source>
        <strain evidence="2">SS-2004</strain>
    </source>
</reference>
<organism evidence="2 3">
    <name type="scientific">Xenorhabdus bovienii (strain SS-2004)</name>
    <name type="common">Xenorhabdus nematophila subsp. bovienii</name>
    <dbReference type="NCBI Taxonomy" id="406818"/>
    <lineage>
        <taxon>Bacteria</taxon>
        <taxon>Pseudomonadati</taxon>
        <taxon>Pseudomonadota</taxon>
        <taxon>Gammaproteobacteria</taxon>
        <taxon>Enterobacterales</taxon>
        <taxon>Morganellaceae</taxon>
        <taxon>Xenorhabdus</taxon>
    </lineage>
</organism>
<keyword evidence="1" id="KW-0472">Membrane</keyword>
<dbReference type="HOGENOM" id="CLU_2884890_0_0_6"/>
<sequence>MIKKITNQIDVQGYTLYSLLVHTPASYCYVTDRCFLCYYFILFYFILFYFILFYFILFYFILFYF</sequence>
<dbReference type="Proteomes" id="UP000002045">
    <property type="component" value="Chromosome"/>
</dbReference>